<proteinExistence type="predicted"/>
<protein>
    <submittedName>
        <fullName evidence="1">Uncharacterized protein</fullName>
    </submittedName>
</protein>
<reference evidence="1" key="2">
    <citation type="submission" date="2025-09" db="UniProtKB">
        <authorList>
            <consortium name="Ensembl"/>
        </authorList>
    </citation>
    <scope>IDENTIFICATION</scope>
</reference>
<name>A0A8C7X7Q6_9TELE</name>
<evidence type="ECO:0000313" key="1">
    <source>
        <dbReference type="Ensembl" id="ENSOSIP00000009270.1"/>
    </source>
</evidence>
<dbReference type="AlphaFoldDB" id="A0A8C7X7Q6"/>
<dbReference type="Proteomes" id="UP000694383">
    <property type="component" value="Unplaced"/>
</dbReference>
<organism evidence="1 2">
    <name type="scientific">Oryzias sinensis</name>
    <name type="common">Chinese medaka</name>
    <dbReference type="NCBI Taxonomy" id="183150"/>
    <lineage>
        <taxon>Eukaryota</taxon>
        <taxon>Metazoa</taxon>
        <taxon>Chordata</taxon>
        <taxon>Craniata</taxon>
        <taxon>Vertebrata</taxon>
        <taxon>Euteleostomi</taxon>
        <taxon>Actinopterygii</taxon>
        <taxon>Neopterygii</taxon>
        <taxon>Teleostei</taxon>
        <taxon>Neoteleostei</taxon>
        <taxon>Acanthomorphata</taxon>
        <taxon>Ovalentaria</taxon>
        <taxon>Atherinomorphae</taxon>
        <taxon>Beloniformes</taxon>
        <taxon>Adrianichthyidae</taxon>
        <taxon>Oryziinae</taxon>
        <taxon>Oryzias</taxon>
    </lineage>
</organism>
<reference evidence="1" key="1">
    <citation type="submission" date="2025-08" db="UniProtKB">
        <authorList>
            <consortium name="Ensembl"/>
        </authorList>
    </citation>
    <scope>IDENTIFICATION</scope>
</reference>
<accession>A0A8C7X7Q6</accession>
<keyword evidence="2" id="KW-1185">Reference proteome</keyword>
<sequence length="84" mass="9770">YYYRNARKKLFPVKNICTCLHICFFYQLSFHSKDSYTSQISDHVHSPSGSTLGCQSFRTLFSSSPNCWKHESLKRSSLRPLAKC</sequence>
<evidence type="ECO:0000313" key="2">
    <source>
        <dbReference type="Proteomes" id="UP000694383"/>
    </source>
</evidence>
<dbReference type="Ensembl" id="ENSOSIT00000009883.1">
    <property type="protein sequence ID" value="ENSOSIP00000009270.1"/>
    <property type="gene ID" value="ENSOSIG00000005900.1"/>
</dbReference>